<protein>
    <recommendedName>
        <fullName evidence="4">Secreted protein</fullName>
    </recommendedName>
</protein>
<sequence length="144" mass="15011">MSTRKKRKGAWRATGVVTAFVTAAAIVSVAPVEAQAHQVQVQPTAQLYAWVSDGWGGGTITSQPAGINCHQEAWDPYGTGEPQPAPTGSCAASFEVGTTVTFTATPDPGSYINFGPVPNPVTVQSGYNFTWVMFCPDDGLCSAG</sequence>
<accession>A0ABW0ABJ7</accession>
<organism evidence="2 3">
    <name type="scientific">Streptomyces aureoversilis</name>
    <dbReference type="NCBI Taxonomy" id="67277"/>
    <lineage>
        <taxon>Bacteria</taxon>
        <taxon>Bacillati</taxon>
        <taxon>Actinomycetota</taxon>
        <taxon>Actinomycetes</taxon>
        <taxon>Kitasatosporales</taxon>
        <taxon>Streptomycetaceae</taxon>
        <taxon>Streptomyces</taxon>
    </lineage>
</organism>
<evidence type="ECO:0000256" key="1">
    <source>
        <dbReference type="SAM" id="SignalP"/>
    </source>
</evidence>
<comment type="caution">
    <text evidence="2">The sequence shown here is derived from an EMBL/GenBank/DDBJ whole genome shotgun (WGS) entry which is preliminary data.</text>
</comment>
<proteinExistence type="predicted"/>
<gene>
    <name evidence="2" type="ORF">ACFPP6_30750</name>
</gene>
<keyword evidence="1" id="KW-0732">Signal</keyword>
<feature type="chain" id="PRO_5047500574" description="Secreted protein" evidence="1">
    <location>
        <begin position="37"/>
        <end position="144"/>
    </location>
</feature>
<evidence type="ECO:0000313" key="3">
    <source>
        <dbReference type="Proteomes" id="UP001596222"/>
    </source>
</evidence>
<evidence type="ECO:0000313" key="2">
    <source>
        <dbReference type="EMBL" id="MFC5149054.1"/>
    </source>
</evidence>
<reference evidence="3" key="1">
    <citation type="journal article" date="2019" name="Int. J. Syst. Evol. Microbiol.">
        <title>The Global Catalogue of Microorganisms (GCM) 10K type strain sequencing project: providing services to taxonomists for standard genome sequencing and annotation.</title>
        <authorList>
            <consortium name="The Broad Institute Genomics Platform"/>
            <consortium name="The Broad Institute Genome Sequencing Center for Infectious Disease"/>
            <person name="Wu L."/>
            <person name="Ma J."/>
        </authorList>
    </citation>
    <scope>NUCLEOTIDE SEQUENCE [LARGE SCALE GENOMIC DNA]</scope>
    <source>
        <strain evidence="3">CGMCC 4.1641</strain>
    </source>
</reference>
<dbReference type="RefSeq" id="WP_382049393.1">
    <property type="nucleotide sequence ID" value="NZ_JBHSKJ010000023.1"/>
</dbReference>
<keyword evidence="3" id="KW-1185">Reference proteome</keyword>
<dbReference type="Proteomes" id="UP001596222">
    <property type="component" value="Unassembled WGS sequence"/>
</dbReference>
<feature type="signal peptide" evidence="1">
    <location>
        <begin position="1"/>
        <end position="36"/>
    </location>
</feature>
<name>A0ABW0ABJ7_9ACTN</name>
<evidence type="ECO:0008006" key="4">
    <source>
        <dbReference type="Google" id="ProtNLM"/>
    </source>
</evidence>
<dbReference type="EMBL" id="JBHSKJ010000023">
    <property type="protein sequence ID" value="MFC5149054.1"/>
    <property type="molecule type" value="Genomic_DNA"/>
</dbReference>